<proteinExistence type="predicted"/>
<feature type="transmembrane region" description="Helical" evidence="1">
    <location>
        <begin position="135"/>
        <end position="152"/>
    </location>
</feature>
<keyword evidence="1" id="KW-0472">Membrane</keyword>
<sequence>MQKDRKEQYMLFALALFPCIGWGLLHLGSLIFRHHIHYPKLLCYTAYRTLYLLSTLVYLPLLRYIYKKWLPSLYRAYEKIYLRYTILAIIFILFGFFFKTKFCNYILDGCFISPFIEEIISRFMLYEAKKYSCKLYVLVALLSSLAFSLMHIGYDPFVLIKPILLPKLSEHFLFGCVLCSIFWFFPRLSLLISIHAISNLWGILANELGYPW</sequence>
<dbReference type="Pfam" id="PF02517">
    <property type="entry name" value="Rce1-like"/>
    <property type="match status" value="1"/>
</dbReference>
<organism evidence="3 4">
    <name type="scientific">Candidatus Cardinium hertigii</name>
    <dbReference type="NCBI Taxonomy" id="247481"/>
    <lineage>
        <taxon>Bacteria</taxon>
        <taxon>Pseudomonadati</taxon>
        <taxon>Bacteroidota</taxon>
        <taxon>Cytophagia</taxon>
        <taxon>Cytophagales</taxon>
        <taxon>Amoebophilaceae</taxon>
        <taxon>Candidatus Cardinium</taxon>
    </lineage>
</organism>
<dbReference type="KEGG" id="cher:DK880_00358"/>
<evidence type="ECO:0000259" key="2">
    <source>
        <dbReference type="Pfam" id="PF02517"/>
    </source>
</evidence>
<evidence type="ECO:0000256" key="1">
    <source>
        <dbReference type="SAM" id="Phobius"/>
    </source>
</evidence>
<keyword evidence="1" id="KW-0812">Transmembrane</keyword>
<feature type="transmembrane region" description="Helical" evidence="1">
    <location>
        <begin position="12"/>
        <end position="32"/>
    </location>
</feature>
<dbReference type="EMBL" id="CP029619">
    <property type="protein sequence ID" value="AWN81686.1"/>
    <property type="molecule type" value="Genomic_DNA"/>
</dbReference>
<evidence type="ECO:0000313" key="4">
    <source>
        <dbReference type="Proteomes" id="UP000245872"/>
    </source>
</evidence>
<keyword evidence="4" id="KW-1185">Reference proteome</keyword>
<accession>A0A2Z3LCV0</accession>
<feature type="transmembrane region" description="Helical" evidence="1">
    <location>
        <begin position="172"/>
        <end position="194"/>
    </location>
</feature>
<dbReference type="GO" id="GO:0080120">
    <property type="term" value="P:CAAX-box protein maturation"/>
    <property type="evidence" value="ECO:0007669"/>
    <property type="project" value="UniProtKB-ARBA"/>
</dbReference>
<feature type="domain" description="CAAX prenyl protease 2/Lysostaphin resistance protein A-like" evidence="2">
    <location>
        <begin position="106"/>
        <end position="200"/>
    </location>
</feature>
<dbReference type="RefSeq" id="WP_109997122.1">
    <property type="nucleotide sequence ID" value="NZ_CP029619.1"/>
</dbReference>
<feature type="transmembrane region" description="Helical" evidence="1">
    <location>
        <begin position="44"/>
        <end position="61"/>
    </location>
</feature>
<name>A0A2Z3LCV0_9BACT</name>
<evidence type="ECO:0000313" key="3">
    <source>
        <dbReference type="EMBL" id="AWN81686.1"/>
    </source>
</evidence>
<dbReference type="InterPro" id="IPR003675">
    <property type="entry name" value="Rce1/LyrA-like_dom"/>
</dbReference>
<gene>
    <name evidence="3" type="ORF">DK880_00358</name>
</gene>
<dbReference type="Proteomes" id="UP000245872">
    <property type="component" value="Chromosome"/>
</dbReference>
<dbReference type="GO" id="GO:0004175">
    <property type="term" value="F:endopeptidase activity"/>
    <property type="evidence" value="ECO:0007669"/>
    <property type="project" value="UniProtKB-ARBA"/>
</dbReference>
<protein>
    <recommendedName>
        <fullName evidence="2">CAAX prenyl protease 2/Lysostaphin resistance protein A-like domain-containing protein</fullName>
    </recommendedName>
</protein>
<feature type="transmembrane region" description="Helical" evidence="1">
    <location>
        <begin position="81"/>
        <end position="98"/>
    </location>
</feature>
<dbReference type="AlphaFoldDB" id="A0A2Z3LCV0"/>
<keyword evidence="1" id="KW-1133">Transmembrane helix</keyword>
<reference evidence="3 4" key="1">
    <citation type="submission" date="2018-05" db="EMBL/GenBank/DDBJ databases">
        <title>Candidatus Cardinium hertigii Genome Assembly.</title>
        <authorList>
            <person name="Showmaker K.C."/>
            <person name="Walden K.O."/>
            <person name="Fields C.J."/>
            <person name="Lambert K.N."/>
            <person name="Hudson M.E."/>
        </authorList>
    </citation>
    <scope>NUCLEOTIDE SEQUENCE [LARGE SCALE GENOMIC DNA]</scope>
    <source>
        <strain evidence="4">cHgTN10</strain>
    </source>
</reference>
<dbReference type="OrthoDB" id="990766at2"/>